<keyword evidence="4" id="KW-0540">Nuclease</keyword>
<evidence type="ECO:0000259" key="8">
    <source>
        <dbReference type="PROSITE" id="PS50994"/>
    </source>
</evidence>
<dbReference type="PROSITE" id="PS50994">
    <property type="entry name" value="INTEGRASE"/>
    <property type="match status" value="1"/>
</dbReference>
<dbReference type="SUPFAM" id="SSF53098">
    <property type="entry name" value="Ribonuclease H-like"/>
    <property type="match status" value="1"/>
</dbReference>
<dbReference type="AlphaFoldDB" id="A0A6V7Y8R2"/>
<name>A0A6V7Y8R2_MELEN</name>
<dbReference type="CDD" id="cd09274">
    <property type="entry name" value="RNase_HI_RT_Ty3"/>
    <property type="match status" value="1"/>
</dbReference>
<dbReference type="InterPro" id="IPR041588">
    <property type="entry name" value="Integrase_H2C2"/>
</dbReference>
<dbReference type="Gene3D" id="3.30.420.10">
    <property type="entry name" value="Ribonuclease H-like superfamily/Ribonuclease H"/>
    <property type="match status" value="1"/>
</dbReference>
<dbReference type="InterPro" id="IPR036397">
    <property type="entry name" value="RNaseH_sf"/>
</dbReference>
<dbReference type="Pfam" id="PF17921">
    <property type="entry name" value="Integrase_H2C2"/>
    <property type="match status" value="1"/>
</dbReference>
<evidence type="ECO:0000313" key="9">
    <source>
        <dbReference type="EMBL" id="CAD2208050.1"/>
    </source>
</evidence>
<keyword evidence="3" id="KW-0548">Nucleotidyltransferase</keyword>
<evidence type="ECO:0000256" key="2">
    <source>
        <dbReference type="ARBA" id="ARBA00022679"/>
    </source>
</evidence>
<accession>A0A6V7Y8R2</accession>
<keyword evidence="7" id="KW-0695">RNA-directed DNA polymerase</keyword>
<dbReference type="PANTHER" id="PTHR37984">
    <property type="entry name" value="PROTEIN CBG26694"/>
    <property type="match status" value="1"/>
</dbReference>
<dbReference type="Pfam" id="PF00665">
    <property type="entry name" value="rve"/>
    <property type="match status" value="1"/>
</dbReference>
<dbReference type="GO" id="GO:0004519">
    <property type="term" value="F:endonuclease activity"/>
    <property type="evidence" value="ECO:0007669"/>
    <property type="project" value="UniProtKB-KW"/>
</dbReference>
<comment type="caution">
    <text evidence="9">The sequence shown here is derived from an EMBL/GenBank/DDBJ whole genome shotgun (WGS) entry which is preliminary data.</text>
</comment>
<dbReference type="SUPFAM" id="SSF56672">
    <property type="entry name" value="DNA/RNA polymerases"/>
    <property type="match status" value="1"/>
</dbReference>
<keyword evidence="6" id="KW-0378">Hydrolase</keyword>
<evidence type="ECO:0000256" key="7">
    <source>
        <dbReference type="ARBA" id="ARBA00022918"/>
    </source>
</evidence>
<protein>
    <recommendedName>
        <fullName evidence="1">RNA-directed DNA polymerase</fullName>
        <ecNumber evidence="1">2.7.7.49</ecNumber>
    </recommendedName>
</protein>
<sequence length="427" mass="49190">MQKRNDKFHAIAYASRSLSQNERKWPPVQIELGAIIYALRTFRPYIYLSEVELHSDHRPLIYLQSKSQQHPQLARWLIEIQNYNIKIVHIEGKKNTLADALSRSHESNPLTNTPELEDIIEFPVCLSLNICDRIVLDPIINSLTIRTRDGPQTVDLVLEQTNDAETSPIIKFLTDGTLPDLDEEAQKDFVAKTQNLVISSDILYFYPPESLPRIYVPASLRSLIFDSFHISILGGGHMNLRKTIHKCSRRYYWPKMYSDILIWTKQCLVCQLRHNPIPLYKAEMRSVPANTLFARIGLDIAGPLPLTEMGNRHILNIICWFTKYVIAIPVPNTKSQTIAYALFKNVYLKFGGCTEILTDNATTFTSEFFKSFCSLLYINKTYSTPYHSQGNSVTERSFRTFHNILAKYINPKEPNFDEFLDCGHILL</sequence>
<dbReference type="InterPro" id="IPR001584">
    <property type="entry name" value="Integrase_cat-core"/>
</dbReference>
<evidence type="ECO:0000256" key="6">
    <source>
        <dbReference type="ARBA" id="ARBA00022801"/>
    </source>
</evidence>
<dbReference type="GO" id="GO:0042575">
    <property type="term" value="C:DNA polymerase complex"/>
    <property type="evidence" value="ECO:0007669"/>
    <property type="project" value="UniProtKB-ARBA"/>
</dbReference>
<dbReference type="InterPro" id="IPR041373">
    <property type="entry name" value="RT_RNaseH"/>
</dbReference>
<evidence type="ECO:0000256" key="4">
    <source>
        <dbReference type="ARBA" id="ARBA00022722"/>
    </source>
</evidence>
<evidence type="ECO:0000313" key="10">
    <source>
        <dbReference type="Proteomes" id="UP000580250"/>
    </source>
</evidence>
<dbReference type="Pfam" id="PF17917">
    <property type="entry name" value="RT_RNaseH"/>
    <property type="match status" value="1"/>
</dbReference>
<dbReference type="InterPro" id="IPR050951">
    <property type="entry name" value="Retrovirus_Pol_polyprotein"/>
</dbReference>
<evidence type="ECO:0000256" key="5">
    <source>
        <dbReference type="ARBA" id="ARBA00022759"/>
    </source>
</evidence>
<dbReference type="InterPro" id="IPR043502">
    <property type="entry name" value="DNA/RNA_pol_sf"/>
</dbReference>
<dbReference type="GO" id="GO:0003676">
    <property type="term" value="F:nucleic acid binding"/>
    <property type="evidence" value="ECO:0007669"/>
    <property type="project" value="InterPro"/>
</dbReference>
<keyword evidence="5" id="KW-0255">Endonuclease</keyword>
<dbReference type="GO" id="GO:0015074">
    <property type="term" value="P:DNA integration"/>
    <property type="evidence" value="ECO:0007669"/>
    <property type="project" value="InterPro"/>
</dbReference>
<organism evidence="9 10">
    <name type="scientific">Meloidogyne enterolobii</name>
    <name type="common">Root-knot nematode worm</name>
    <name type="synonym">Meloidogyne mayaguensis</name>
    <dbReference type="NCBI Taxonomy" id="390850"/>
    <lineage>
        <taxon>Eukaryota</taxon>
        <taxon>Metazoa</taxon>
        <taxon>Ecdysozoa</taxon>
        <taxon>Nematoda</taxon>
        <taxon>Chromadorea</taxon>
        <taxon>Rhabditida</taxon>
        <taxon>Tylenchina</taxon>
        <taxon>Tylenchomorpha</taxon>
        <taxon>Tylenchoidea</taxon>
        <taxon>Meloidogynidae</taxon>
        <taxon>Meloidogyninae</taxon>
        <taxon>Meloidogyne</taxon>
    </lineage>
</organism>
<keyword evidence="2" id="KW-0808">Transferase</keyword>
<dbReference type="GO" id="GO:0003964">
    <property type="term" value="F:RNA-directed DNA polymerase activity"/>
    <property type="evidence" value="ECO:0007669"/>
    <property type="project" value="UniProtKB-KW"/>
</dbReference>
<dbReference type="Gene3D" id="1.10.340.70">
    <property type="match status" value="1"/>
</dbReference>
<evidence type="ECO:0000256" key="3">
    <source>
        <dbReference type="ARBA" id="ARBA00022695"/>
    </source>
</evidence>
<evidence type="ECO:0000256" key="1">
    <source>
        <dbReference type="ARBA" id="ARBA00012493"/>
    </source>
</evidence>
<dbReference type="GO" id="GO:0016787">
    <property type="term" value="F:hydrolase activity"/>
    <property type="evidence" value="ECO:0007669"/>
    <property type="project" value="UniProtKB-KW"/>
</dbReference>
<dbReference type="PANTHER" id="PTHR37984:SF5">
    <property type="entry name" value="PROTEIN NYNRIN-LIKE"/>
    <property type="match status" value="1"/>
</dbReference>
<feature type="domain" description="Integrase catalytic" evidence="8">
    <location>
        <begin position="284"/>
        <end position="427"/>
    </location>
</feature>
<dbReference type="Proteomes" id="UP000580250">
    <property type="component" value="Unassembled WGS sequence"/>
</dbReference>
<dbReference type="InterPro" id="IPR012337">
    <property type="entry name" value="RNaseH-like_sf"/>
</dbReference>
<dbReference type="OrthoDB" id="425619at2759"/>
<reference evidence="9 10" key="1">
    <citation type="submission" date="2020-08" db="EMBL/GenBank/DDBJ databases">
        <authorList>
            <person name="Koutsovoulos G."/>
            <person name="Danchin GJ E."/>
        </authorList>
    </citation>
    <scope>NUCLEOTIDE SEQUENCE [LARGE SCALE GENOMIC DNA]</scope>
</reference>
<dbReference type="EMBL" id="CAJEWN010003584">
    <property type="protein sequence ID" value="CAD2208050.1"/>
    <property type="molecule type" value="Genomic_DNA"/>
</dbReference>
<proteinExistence type="predicted"/>
<gene>
    <name evidence="9" type="ORF">MENT_LOCUS62049</name>
</gene>
<dbReference type="EC" id="2.7.7.49" evidence="1"/>